<dbReference type="Pfam" id="PF17921">
    <property type="entry name" value="Integrase_H2C2"/>
    <property type="match status" value="1"/>
</dbReference>
<feature type="domain" description="Integrase zinc-binding" evidence="2">
    <location>
        <begin position="108"/>
        <end position="162"/>
    </location>
</feature>
<gene>
    <name evidence="3" type="ORF">LTRI10_LOCUS44775</name>
</gene>
<reference evidence="3 4" key="1">
    <citation type="submission" date="2024-04" db="EMBL/GenBank/DDBJ databases">
        <authorList>
            <person name="Fracassetti M."/>
        </authorList>
    </citation>
    <scope>NUCLEOTIDE SEQUENCE [LARGE SCALE GENOMIC DNA]</scope>
</reference>
<dbReference type="EMBL" id="OZ034821">
    <property type="protein sequence ID" value="CAL1404962.1"/>
    <property type="molecule type" value="Genomic_DNA"/>
</dbReference>
<evidence type="ECO:0000256" key="1">
    <source>
        <dbReference type="SAM" id="Phobius"/>
    </source>
</evidence>
<sequence length="223" mass="25015">MHVPREENALADALSKLATATNFKSERHVIVSKEHSLEESVVGAIEVEDAGEESWMTPIRAYLLHGTVPEDARQAWQVRRKAARCAILDGQMYKRSHSGTYLRCLTKGEAEKAIAEVHQGACGMHARGRSLEKVLLRQGYYWPSIRKDAKSHVDSCHQCQIHAHDVHVPQTPMQGNVGAWSFSQWGMDLLVPFPKEPGQMKYLIVVTILTGSIRLIWIIGLVK</sequence>
<keyword evidence="1" id="KW-0472">Membrane</keyword>
<dbReference type="Gene3D" id="1.10.340.70">
    <property type="match status" value="1"/>
</dbReference>
<keyword evidence="1" id="KW-1133">Transmembrane helix</keyword>
<dbReference type="AlphaFoldDB" id="A0AAV2G462"/>
<organism evidence="3 4">
    <name type="scientific">Linum trigynum</name>
    <dbReference type="NCBI Taxonomy" id="586398"/>
    <lineage>
        <taxon>Eukaryota</taxon>
        <taxon>Viridiplantae</taxon>
        <taxon>Streptophyta</taxon>
        <taxon>Embryophyta</taxon>
        <taxon>Tracheophyta</taxon>
        <taxon>Spermatophyta</taxon>
        <taxon>Magnoliopsida</taxon>
        <taxon>eudicotyledons</taxon>
        <taxon>Gunneridae</taxon>
        <taxon>Pentapetalae</taxon>
        <taxon>rosids</taxon>
        <taxon>fabids</taxon>
        <taxon>Malpighiales</taxon>
        <taxon>Linaceae</taxon>
        <taxon>Linum</taxon>
    </lineage>
</organism>
<dbReference type="InterPro" id="IPR041588">
    <property type="entry name" value="Integrase_H2C2"/>
</dbReference>
<protein>
    <recommendedName>
        <fullName evidence="2">Integrase zinc-binding domain-containing protein</fullName>
    </recommendedName>
</protein>
<evidence type="ECO:0000313" key="3">
    <source>
        <dbReference type="EMBL" id="CAL1404962.1"/>
    </source>
</evidence>
<accession>A0AAV2G462</accession>
<name>A0AAV2G462_9ROSI</name>
<keyword evidence="1" id="KW-0812">Transmembrane</keyword>
<proteinExistence type="predicted"/>
<dbReference type="PANTHER" id="PTHR48475:SF1">
    <property type="entry name" value="RNASE H TYPE-1 DOMAIN-CONTAINING PROTEIN"/>
    <property type="match status" value="1"/>
</dbReference>
<evidence type="ECO:0000313" key="4">
    <source>
        <dbReference type="Proteomes" id="UP001497516"/>
    </source>
</evidence>
<dbReference type="PANTHER" id="PTHR48475">
    <property type="entry name" value="RIBONUCLEASE H"/>
    <property type="match status" value="1"/>
</dbReference>
<feature type="transmembrane region" description="Helical" evidence="1">
    <location>
        <begin position="202"/>
        <end position="222"/>
    </location>
</feature>
<evidence type="ECO:0000259" key="2">
    <source>
        <dbReference type="Pfam" id="PF17921"/>
    </source>
</evidence>
<dbReference type="Proteomes" id="UP001497516">
    <property type="component" value="Chromosome 8"/>
</dbReference>
<keyword evidence="4" id="KW-1185">Reference proteome</keyword>